<reference evidence="2" key="1">
    <citation type="journal article" date="2021" name="Genome Biol. Evol.">
        <title>A High-Quality Reference Genome for a Parasitic Bivalve with Doubly Uniparental Inheritance (Bivalvia: Unionida).</title>
        <authorList>
            <person name="Smith C.H."/>
        </authorList>
    </citation>
    <scope>NUCLEOTIDE SEQUENCE</scope>
    <source>
        <strain evidence="2">CHS0354</strain>
    </source>
</reference>
<gene>
    <name evidence="2" type="ORF">CHS0354_006973</name>
</gene>
<dbReference type="EMBL" id="JAEAOA010000474">
    <property type="protein sequence ID" value="KAK3580948.1"/>
    <property type="molecule type" value="Genomic_DNA"/>
</dbReference>
<accession>A0AAE0VJV1</accession>
<dbReference type="Proteomes" id="UP001195483">
    <property type="component" value="Unassembled WGS sequence"/>
</dbReference>
<comment type="caution">
    <text evidence="2">The sequence shown here is derived from an EMBL/GenBank/DDBJ whole genome shotgun (WGS) entry which is preliminary data.</text>
</comment>
<dbReference type="Gene3D" id="2.60.120.970">
    <property type="match status" value="1"/>
</dbReference>
<reference evidence="2" key="3">
    <citation type="submission" date="2023-05" db="EMBL/GenBank/DDBJ databases">
        <authorList>
            <person name="Smith C.H."/>
        </authorList>
    </citation>
    <scope>NUCLEOTIDE SEQUENCE</scope>
    <source>
        <strain evidence="2">CHS0354</strain>
        <tissue evidence="2">Mantle</tissue>
    </source>
</reference>
<protein>
    <submittedName>
        <fullName evidence="2">Uncharacterized protein</fullName>
    </submittedName>
</protein>
<name>A0AAE0VJV1_9BIVA</name>
<sequence>MKYRQLLFMTTLILLLMLHLARLFVSAKPTPSEAHTDESSLIREKIEAFKSDVLNRLGYVNPPNVSNVNISIQEKRKMITLYMKYIEERNGTHKEEDDSGMVHSRNFHTLEYAEICVSSITLISG</sequence>
<feature type="chain" id="PRO_5041993023" evidence="1">
    <location>
        <begin position="28"/>
        <end position="125"/>
    </location>
</feature>
<organism evidence="2 3">
    <name type="scientific">Potamilus streckersoni</name>
    <dbReference type="NCBI Taxonomy" id="2493646"/>
    <lineage>
        <taxon>Eukaryota</taxon>
        <taxon>Metazoa</taxon>
        <taxon>Spiralia</taxon>
        <taxon>Lophotrochozoa</taxon>
        <taxon>Mollusca</taxon>
        <taxon>Bivalvia</taxon>
        <taxon>Autobranchia</taxon>
        <taxon>Heteroconchia</taxon>
        <taxon>Palaeoheterodonta</taxon>
        <taxon>Unionida</taxon>
        <taxon>Unionoidea</taxon>
        <taxon>Unionidae</taxon>
        <taxon>Ambleminae</taxon>
        <taxon>Lampsilini</taxon>
        <taxon>Potamilus</taxon>
    </lineage>
</organism>
<evidence type="ECO:0000313" key="2">
    <source>
        <dbReference type="EMBL" id="KAK3580948.1"/>
    </source>
</evidence>
<evidence type="ECO:0000256" key="1">
    <source>
        <dbReference type="SAM" id="SignalP"/>
    </source>
</evidence>
<reference evidence="2" key="2">
    <citation type="journal article" date="2021" name="Genome Biol. Evol.">
        <title>Developing a high-quality reference genome for a parasitic bivalve with doubly uniparental inheritance (Bivalvia: Unionida).</title>
        <authorList>
            <person name="Smith C.H."/>
        </authorList>
    </citation>
    <scope>NUCLEOTIDE SEQUENCE</scope>
    <source>
        <strain evidence="2">CHS0354</strain>
        <tissue evidence="2">Mantle</tissue>
    </source>
</reference>
<evidence type="ECO:0000313" key="3">
    <source>
        <dbReference type="Proteomes" id="UP001195483"/>
    </source>
</evidence>
<keyword evidence="1" id="KW-0732">Signal</keyword>
<proteinExistence type="predicted"/>
<keyword evidence="3" id="KW-1185">Reference proteome</keyword>
<feature type="signal peptide" evidence="1">
    <location>
        <begin position="1"/>
        <end position="27"/>
    </location>
</feature>
<dbReference type="AlphaFoldDB" id="A0AAE0VJV1"/>